<dbReference type="Proteomes" id="UP000223060">
    <property type="component" value="Chromosome"/>
</dbReference>
<evidence type="ECO:0000313" key="3">
    <source>
        <dbReference type="Proteomes" id="UP000223060"/>
    </source>
</evidence>
<sequence>MYEDERYQMLRLIEQSYEHWTSKKLPTPSIMEEERLRWLDEQSPYGLLVQNNNEEPLFIYANKQAQIIFGYSLEEFLSTPSRKSAPPQMQRDRECLLEKVTTQGILMGYHGTRVDKQGMLFEIKNGMIWNLISKSGETIGMAALICKSET</sequence>
<name>A0A1S7FSI7_9LIST</name>
<dbReference type="NCBIfam" id="TIGR00229">
    <property type="entry name" value="sensory_box"/>
    <property type="match status" value="1"/>
</dbReference>
<dbReference type="InterPro" id="IPR013978">
    <property type="entry name" value="MEKHLA"/>
</dbReference>
<dbReference type="InterPro" id="IPR000014">
    <property type="entry name" value="PAS"/>
</dbReference>
<dbReference type="EMBL" id="CP011102">
    <property type="protein sequence ID" value="AQY50337.1"/>
    <property type="molecule type" value="Genomic_DNA"/>
</dbReference>
<accession>A0A1S7FSI7</accession>
<dbReference type="Gene3D" id="3.30.450.20">
    <property type="entry name" value="PAS domain"/>
    <property type="match status" value="1"/>
</dbReference>
<proteinExistence type="predicted"/>
<protein>
    <recommendedName>
        <fullName evidence="1">MEKHLA domain-containing protein</fullName>
    </recommendedName>
</protein>
<evidence type="ECO:0000259" key="1">
    <source>
        <dbReference type="Pfam" id="PF08670"/>
    </source>
</evidence>
<dbReference type="Pfam" id="PF08670">
    <property type="entry name" value="MEKHLA"/>
    <property type="match status" value="1"/>
</dbReference>
<keyword evidence="3" id="KW-1185">Reference proteome</keyword>
<reference evidence="3" key="1">
    <citation type="submission" date="2015-03" db="EMBL/GenBank/DDBJ databases">
        <authorList>
            <person name="Ferrari E."/>
            <person name="Walter M.C."/>
            <person name="Huptas C."/>
            <person name="Scherer S."/>
            <person name="Mueller-Herbst S."/>
        </authorList>
    </citation>
    <scope>NUCLEOTIDE SEQUENCE [LARGE SCALE GENOMIC DNA]</scope>
    <source>
        <strain evidence="3">LWP01</strain>
    </source>
</reference>
<dbReference type="RefSeq" id="WP_036060892.1">
    <property type="nucleotide sequence ID" value="NZ_CP011102.1"/>
</dbReference>
<organism evidence="2 3">
    <name type="scientific">Listeria weihenstephanensis</name>
    <dbReference type="NCBI Taxonomy" id="1006155"/>
    <lineage>
        <taxon>Bacteria</taxon>
        <taxon>Bacillati</taxon>
        <taxon>Bacillota</taxon>
        <taxon>Bacilli</taxon>
        <taxon>Bacillales</taxon>
        <taxon>Listeriaceae</taxon>
        <taxon>Listeria</taxon>
    </lineage>
</organism>
<dbReference type="KEGG" id="lwi:UE46_04365"/>
<dbReference type="AlphaFoldDB" id="A0A1S7FSI7"/>
<dbReference type="SUPFAM" id="SSF55785">
    <property type="entry name" value="PYP-like sensor domain (PAS domain)"/>
    <property type="match status" value="1"/>
</dbReference>
<dbReference type="InterPro" id="IPR035965">
    <property type="entry name" value="PAS-like_dom_sf"/>
</dbReference>
<feature type="domain" description="MEKHLA" evidence="1">
    <location>
        <begin position="9"/>
        <end position="145"/>
    </location>
</feature>
<evidence type="ECO:0000313" key="2">
    <source>
        <dbReference type="EMBL" id="AQY50337.1"/>
    </source>
</evidence>
<gene>
    <name evidence="2" type="ORF">UE46_04365</name>
</gene>